<keyword evidence="10 16" id="KW-0798">TonB box</keyword>
<dbReference type="InterPro" id="IPR039426">
    <property type="entry name" value="TonB-dep_rcpt-like"/>
</dbReference>
<keyword evidence="5" id="KW-0410">Iron transport</keyword>
<keyword evidence="6 14" id="KW-0812">Transmembrane</keyword>
<name>A0A1C3JXT2_9BURK</name>
<evidence type="ECO:0000256" key="14">
    <source>
        <dbReference type="PROSITE-ProRule" id="PRU01360"/>
    </source>
</evidence>
<evidence type="ECO:0000256" key="6">
    <source>
        <dbReference type="ARBA" id="ARBA00022692"/>
    </source>
</evidence>
<evidence type="ECO:0000256" key="3">
    <source>
        <dbReference type="ARBA" id="ARBA00022448"/>
    </source>
</evidence>
<organism evidence="19 21">
    <name type="scientific">Orrella dioscoreae</name>
    <dbReference type="NCBI Taxonomy" id="1851544"/>
    <lineage>
        <taxon>Bacteria</taxon>
        <taxon>Pseudomonadati</taxon>
        <taxon>Pseudomonadota</taxon>
        <taxon>Betaproteobacteria</taxon>
        <taxon>Burkholderiales</taxon>
        <taxon>Alcaligenaceae</taxon>
        <taxon>Orrella</taxon>
    </lineage>
</organism>
<evidence type="ECO:0000313" key="19">
    <source>
        <dbReference type="EMBL" id="SBT23938.1"/>
    </source>
</evidence>
<keyword evidence="12 19" id="KW-0675">Receptor</keyword>
<evidence type="ECO:0000256" key="10">
    <source>
        <dbReference type="ARBA" id="ARBA00023077"/>
    </source>
</evidence>
<dbReference type="InterPro" id="IPR036942">
    <property type="entry name" value="Beta-barrel_TonB_sf"/>
</dbReference>
<protein>
    <submittedName>
        <fullName evidence="19">Ferrichrome-iron receptor</fullName>
    </submittedName>
</protein>
<dbReference type="InterPro" id="IPR037066">
    <property type="entry name" value="Plug_dom_sf"/>
</dbReference>
<feature type="signal peptide" evidence="17">
    <location>
        <begin position="1"/>
        <end position="41"/>
    </location>
</feature>
<evidence type="ECO:0000256" key="4">
    <source>
        <dbReference type="ARBA" id="ARBA00022452"/>
    </source>
</evidence>
<dbReference type="SUPFAM" id="SSF56935">
    <property type="entry name" value="Porins"/>
    <property type="match status" value="1"/>
</dbReference>
<comment type="subcellular location">
    <subcellularLocation>
        <location evidence="1 14">Cell outer membrane</location>
        <topology evidence="1 14">Multi-pass membrane protein</topology>
    </subcellularLocation>
</comment>
<evidence type="ECO:0000256" key="9">
    <source>
        <dbReference type="ARBA" id="ARBA00023065"/>
    </source>
</evidence>
<evidence type="ECO:0000256" key="5">
    <source>
        <dbReference type="ARBA" id="ARBA00022496"/>
    </source>
</evidence>
<feature type="chain" id="PRO_5015062408" evidence="17">
    <location>
        <begin position="42"/>
        <end position="797"/>
    </location>
</feature>
<dbReference type="EMBL" id="LT907988">
    <property type="protein sequence ID" value="SOE47253.1"/>
    <property type="molecule type" value="Genomic_DNA"/>
</dbReference>
<dbReference type="Gene3D" id="2.170.130.10">
    <property type="entry name" value="TonB-dependent receptor, plug domain"/>
    <property type="match status" value="1"/>
</dbReference>
<dbReference type="RefSeq" id="WP_231968187.1">
    <property type="nucleotide sequence ID" value="NZ_LT907988.1"/>
</dbReference>
<evidence type="ECO:0000256" key="7">
    <source>
        <dbReference type="ARBA" id="ARBA00022729"/>
    </source>
</evidence>
<proteinExistence type="inferred from homology"/>
<dbReference type="AlphaFoldDB" id="A0A1C3JXT2"/>
<sequence>MTSFFPDARWRQAARRALLRAHLTLPAALCLTAFHSPAIHAQEAAVFLDIPAQSLDAALIQLGRQTGLQVFYAPEAVSGLRAPALQGRLTPDQALARLLAGQPVDYRREGREVTLNRSDVTQLKPVTVLGNTLPPGAALQQEGGEAEGYRVRTVSSLGTLGAMDIRDAPYAITVVPRDLITNIQAQSPDDVFRINPTTQSTTPQMTGWAPMVRIRGFGTYDTAEDGLRRPNSFATSMEDKERVEVLSGLSGFMYGAASPGGMVNYVYKRPTLERLNSLTVGNYGGSQYYAHGDFGGRIDAQGRAGYRLNVVRQDGSTAIDDQKVDRTLISGALDWQLTDRLLAEVNASYHRYRTEGASAYWTYRPGVSRTPVPDASKQWSQPWIRDEFEKTRLMGKLTYQASDRITLRGSVMREYHDRPVQDHTMNSGRLNDEYYQIAIRSGRTKNEYQAATLMADIDLETGPLSHRLTLGYYGYSDKSWATPDSPNTGWLGPFPRSAPVHRPEPVFPDTASRPYYSGKMENQNLFLGDVIEFGDQWTLIAGVNHSRIRTRSLNAQGVRTQPDYDQRRNSPSVSLSYKPLSWLTTYATYIEGLEQGGVAPEEASNRDQIMAPMVSKQKEIGVKASVGGTLLTAALFDIEKAYEFIDGGNTYTQDGRQQHRGLELTASGKVSERVTVFGGLTWLDAKVKQSALDGKMPMNVSRTVAKLYSEYAFAEVPGLALTGGIYYTGKQWADDANTSRLPSFTTADVGLRYATKVSGKPLTLRLNVNNLADRNYWINSYYVGPPRSVAFSAQMQF</sequence>
<dbReference type="PANTHER" id="PTHR32552:SF82">
    <property type="entry name" value="FCUA PROTEIN"/>
    <property type="match status" value="1"/>
</dbReference>
<keyword evidence="7 17" id="KW-0732">Signal</keyword>
<evidence type="ECO:0000256" key="15">
    <source>
        <dbReference type="PROSITE-ProRule" id="PRU10144"/>
    </source>
</evidence>
<dbReference type="PANTHER" id="PTHR32552">
    <property type="entry name" value="FERRICHROME IRON RECEPTOR-RELATED"/>
    <property type="match status" value="1"/>
</dbReference>
<reference evidence="20 21" key="2">
    <citation type="submission" date="2017-08" db="EMBL/GenBank/DDBJ databases">
        <authorList>
            <person name="de Groot N.N."/>
        </authorList>
    </citation>
    <scope>NUCLEOTIDE SEQUENCE [LARGE SCALE GENOMIC DNA]</scope>
    <source>
        <strain evidence="20">Orrdi1</strain>
    </source>
</reference>
<reference evidence="19 21" key="1">
    <citation type="submission" date="2016-06" db="EMBL/GenBank/DDBJ databases">
        <authorList>
            <person name="Kjaerup R.B."/>
            <person name="Dalgaard T.S."/>
            <person name="Juul-Madsen H.R."/>
        </authorList>
    </citation>
    <scope>NUCLEOTIDE SEQUENCE [LARGE SCALE GENOMIC DNA]</scope>
    <source>
        <strain evidence="19">Orrdi1</strain>
    </source>
</reference>
<keyword evidence="3 14" id="KW-0813">Transport</keyword>
<dbReference type="CDD" id="cd01347">
    <property type="entry name" value="ligand_gated_channel"/>
    <property type="match status" value="1"/>
</dbReference>
<dbReference type="PROSITE" id="PS52016">
    <property type="entry name" value="TONB_DEPENDENT_REC_3"/>
    <property type="match status" value="1"/>
</dbReference>
<dbReference type="NCBIfam" id="TIGR01783">
    <property type="entry name" value="TonB-siderophor"/>
    <property type="match status" value="1"/>
</dbReference>
<evidence type="ECO:0000256" key="11">
    <source>
        <dbReference type="ARBA" id="ARBA00023136"/>
    </source>
</evidence>
<dbReference type="InterPro" id="IPR000531">
    <property type="entry name" value="Beta-barrel_TonB"/>
</dbReference>
<feature type="domain" description="Secretin/TonB short N-terminal" evidence="18">
    <location>
        <begin position="68"/>
        <end position="118"/>
    </location>
</feature>
<evidence type="ECO:0000256" key="12">
    <source>
        <dbReference type="ARBA" id="ARBA00023170"/>
    </source>
</evidence>
<dbReference type="InterPro" id="IPR010105">
    <property type="entry name" value="TonB_sidphr_rcpt"/>
</dbReference>
<dbReference type="PROSITE" id="PS01156">
    <property type="entry name" value="TONB_DEPENDENT_REC_2"/>
    <property type="match status" value="1"/>
</dbReference>
<dbReference type="GO" id="GO:0015344">
    <property type="term" value="F:siderophore uptake transmembrane transporter activity"/>
    <property type="evidence" value="ECO:0007669"/>
    <property type="project" value="TreeGrafter"/>
</dbReference>
<dbReference type="GO" id="GO:0015891">
    <property type="term" value="P:siderophore transport"/>
    <property type="evidence" value="ECO:0007669"/>
    <property type="project" value="InterPro"/>
</dbReference>
<keyword evidence="9" id="KW-0406">Ion transport</keyword>
<dbReference type="EMBL" id="FLRC01000004">
    <property type="protein sequence ID" value="SBT23938.1"/>
    <property type="molecule type" value="Genomic_DNA"/>
</dbReference>
<dbReference type="InterPro" id="IPR011662">
    <property type="entry name" value="Secretin/TonB_short_N"/>
</dbReference>
<gene>
    <name evidence="19" type="ORF">ODI_02627</name>
    <name evidence="20" type="ORF">ODI_R0732</name>
</gene>
<evidence type="ECO:0000259" key="18">
    <source>
        <dbReference type="SMART" id="SM00965"/>
    </source>
</evidence>
<evidence type="ECO:0000256" key="17">
    <source>
        <dbReference type="SAM" id="SignalP"/>
    </source>
</evidence>
<dbReference type="Pfam" id="PF07715">
    <property type="entry name" value="Plug"/>
    <property type="match status" value="1"/>
</dbReference>
<keyword evidence="13 14" id="KW-0998">Cell outer membrane</keyword>
<accession>A0A1C3JXT2</accession>
<dbReference type="InterPro" id="IPR010917">
    <property type="entry name" value="TonB_rcpt_CS"/>
</dbReference>
<comment type="similarity">
    <text evidence="2 14 16">Belongs to the TonB-dependent receptor family.</text>
</comment>
<evidence type="ECO:0000256" key="2">
    <source>
        <dbReference type="ARBA" id="ARBA00009810"/>
    </source>
</evidence>
<dbReference type="STRING" id="1851544.ODI_02627"/>
<keyword evidence="11 14" id="KW-0472">Membrane</keyword>
<evidence type="ECO:0000256" key="1">
    <source>
        <dbReference type="ARBA" id="ARBA00004571"/>
    </source>
</evidence>
<evidence type="ECO:0000256" key="8">
    <source>
        <dbReference type="ARBA" id="ARBA00023004"/>
    </source>
</evidence>
<keyword evidence="8" id="KW-0408">Iron</keyword>
<dbReference type="Gene3D" id="2.40.170.20">
    <property type="entry name" value="TonB-dependent receptor, beta-barrel domain"/>
    <property type="match status" value="1"/>
</dbReference>
<dbReference type="Pfam" id="PF07660">
    <property type="entry name" value="STN"/>
    <property type="match status" value="1"/>
</dbReference>
<evidence type="ECO:0000313" key="21">
    <source>
        <dbReference type="Proteomes" id="UP000078558"/>
    </source>
</evidence>
<keyword evidence="4 14" id="KW-1134">Transmembrane beta strand</keyword>
<evidence type="ECO:0000256" key="16">
    <source>
        <dbReference type="RuleBase" id="RU003357"/>
    </source>
</evidence>
<dbReference type="GO" id="GO:0009279">
    <property type="term" value="C:cell outer membrane"/>
    <property type="evidence" value="ECO:0007669"/>
    <property type="project" value="UniProtKB-SubCell"/>
</dbReference>
<dbReference type="InterPro" id="IPR012910">
    <property type="entry name" value="Plug_dom"/>
</dbReference>
<feature type="short sequence motif" description="TonB C-terminal box" evidence="15">
    <location>
        <begin position="780"/>
        <end position="797"/>
    </location>
</feature>
<evidence type="ECO:0000256" key="13">
    <source>
        <dbReference type="ARBA" id="ARBA00023237"/>
    </source>
</evidence>
<dbReference type="KEGG" id="odi:ODI_R0732"/>
<dbReference type="Gene3D" id="3.55.50.30">
    <property type="match status" value="1"/>
</dbReference>
<keyword evidence="21" id="KW-1185">Reference proteome</keyword>
<evidence type="ECO:0000313" key="20">
    <source>
        <dbReference type="EMBL" id="SOE47253.1"/>
    </source>
</evidence>
<dbReference type="SMART" id="SM00965">
    <property type="entry name" value="STN"/>
    <property type="match status" value="1"/>
</dbReference>
<dbReference type="Pfam" id="PF00593">
    <property type="entry name" value="TonB_dep_Rec_b-barrel"/>
    <property type="match status" value="1"/>
</dbReference>
<dbReference type="GO" id="GO:0038023">
    <property type="term" value="F:signaling receptor activity"/>
    <property type="evidence" value="ECO:0007669"/>
    <property type="project" value="InterPro"/>
</dbReference>
<dbReference type="Proteomes" id="UP000078558">
    <property type="component" value="Chromosome I"/>
</dbReference>